<sequence length="248" mass="28973">MVGKPLFQRYTGTYWGAWMKDTYRKTSPDVNKFWFTRHFTGKLLYEYTNQDEFRANRETKVYDLADLYFGTGHAVYDGAFFYHKTGTRNVIKFDLDREAVVGSVAIPNAAYQGKHYVYSTEYNYFDLASDENGLWVIYSAENEASSLLVSKINPYLMEIEKTWNITVRHGGYGNGFITCGVLYLIRNTHAKSTLIDFAYDLYTKERLTNVRLQFTNPFQMNNMISYNPLEGRIYSWDKGNQLTYPLLL</sequence>
<dbReference type="InterPro" id="IPR003112">
    <property type="entry name" value="Olfac-like_dom"/>
</dbReference>
<evidence type="ECO:0000313" key="5">
    <source>
        <dbReference type="EMBL" id="KAK2144317.1"/>
    </source>
</evidence>
<dbReference type="Proteomes" id="UP001208570">
    <property type="component" value="Unassembled WGS sequence"/>
</dbReference>
<evidence type="ECO:0000256" key="1">
    <source>
        <dbReference type="ARBA" id="ARBA00004613"/>
    </source>
</evidence>
<comment type="caution">
    <text evidence="3">Lacks conserved residue(s) required for the propagation of feature annotation.</text>
</comment>
<evidence type="ECO:0000259" key="4">
    <source>
        <dbReference type="PROSITE" id="PS51132"/>
    </source>
</evidence>
<dbReference type="InterPro" id="IPR050605">
    <property type="entry name" value="Olfactomedin-like_domain"/>
</dbReference>
<feature type="domain" description="Olfactomedin-like" evidence="4">
    <location>
        <begin position="1"/>
        <end position="248"/>
    </location>
</feature>
<dbReference type="EMBL" id="JAODUP010000768">
    <property type="protein sequence ID" value="KAK2144317.1"/>
    <property type="molecule type" value="Genomic_DNA"/>
</dbReference>
<dbReference type="GO" id="GO:0005615">
    <property type="term" value="C:extracellular space"/>
    <property type="evidence" value="ECO:0007669"/>
    <property type="project" value="TreeGrafter"/>
</dbReference>
<dbReference type="Pfam" id="PF02191">
    <property type="entry name" value="OLF"/>
    <property type="match status" value="1"/>
</dbReference>
<evidence type="ECO:0000313" key="6">
    <source>
        <dbReference type="Proteomes" id="UP001208570"/>
    </source>
</evidence>
<evidence type="ECO:0000256" key="3">
    <source>
        <dbReference type="PROSITE-ProRule" id="PRU00446"/>
    </source>
</evidence>
<dbReference type="PROSITE" id="PS51132">
    <property type="entry name" value="OLF"/>
    <property type="match status" value="1"/>
</dbReference>
<dbReference type="PANTHER" id="PTHR23192">
    <property type="entry name" value="OLFACTOMEDIN-RELATED"/>
    <property type="match status" value="1"/>
</dbReference>
<organism evidence="5 6">
    <name type="scientific">Paralvinella palmiformis</name>
    <dbReference type="NCBI Taxonomy" id="53620"/>
    <lineage>
        <taxon>Eukaryota</taxon>
        <taxon>Metazoa</taxon>
        <taxon>Spiralia</taxon>
        <taxon>Lophotrochozoa</taxon>
        <taxon>Annelida</taxon>
        <taxon>Polychaeta</taxon>
        <taxon>Sedentaria</taxon>
        <taxon>Canalipalpata</taxon>
        <taxon>Terebellida</taxon>
        <taxon>Terebelliformia</taxon>
        <taxon>Alvinellidae</taxon>
        <taxon>Paralvinella</taxon>
    </lineage>
</organism>
<comment type="subcellular location">
    <subcellularLocation>
        <location evidence="1">Secreted</location>
    </subcellularLocation>
</comment>
<dbReference type="SMART" id="SM00284">
    <property type="entry name" value="OLF"/>
    <property type="match status" value="1"/>
</dbReference>
<dbReference type="GO" id="GO:0007165">
    <property type="term" value="P:signal transduction"/>
    <property type="evidence" value="ECO:0007669"/>
    <property type="project" value="TreeGrafter"/>
</dbReference>
<protein>
    <recommendedName>
        <fullName evidence="4">Olfactomedin-like domain-containing protein</fullName>
    </recommendedName>
</protein>
<reference evidence="5" key="1">
    <citation type="journal article" date="2023" name="Mol. Biol. Evol.">
        <title>Third-Generation Sequencing Reveals the Adaptive Role of the Epigenome in Three Deep-Sea Polychaetes.</title>
        <authorList>
            <person name="Perez M."/>
            <person name="Aroh O."/>
            <person name="Sun Y."/>
            <person name="Lan Y."/>
            <person name="Juniper S.K."/>
            <person name="Young C.R."/>
            <person name="Angers B."/>
            <person name="Qian P.Y."/>
        </authorList>
    </citation>
    <scope>NUCLEOTIDE SEQUENCE</scope>
    <source>
        <strain evidence="5">P08H-3</strain>
    </source>
</reference>
<dbReference type="PANTHER" id="PTHR23192:SF85">
    <property type="entry name" value="GLIOMEDIN"/>
    <property type="match status" value="1"/>
</dbReference>
<dbReference type="AlphaFoldDB" id="A0AAD9J1F4"/>
<evidence type="ECO:0000256" key="2">
    <source>
        <dbReference type="ARBA" id="ARBA00022525"/>
    </source>
</evidence>
<gene>
    <name evidence="5" type="ORF">LSH36_768g01000</name>
</gene>
<accession>A0AAD9J1F4</accession>
<keyword evidence="6" id="KW-1185">Reference proteome</keyword>
<comment type="caution">
    <text evidence="5">The sequence shown here is derived from an EMBL/GenBank/DDBJ whole genome shotgun (WGS) entry which is preliminary data.</text>
</comment>
<proteinExistence type="predicted"/>
<keyword evidence="2" id="KW-0964">Secreted</keyword>
<name>A0AAD9J1F4_9ANNE</name>